<feature type="domain" description="Flagellar hook protein FlgE/F/G-like D1" evidence="9">
    <location>
        <begin position="83"/>
        <end position="151"/>
    </location>
</feature>
<dbReference type="SUPFAM" id="SSF117143">
    <property type="entry name" value="Flagellar hook protein flgE"/>
    <property type="match status" value="1"/>
</dbReference>
<gene>
    <name evidence="10" type="primary">flgE</name>
    <name evidence="10" type="ORF">TG4357_03651</name>
</gene>
<organism evidence="10 11">
    <name type="scientific">Thalassovita gelatinovora</name>
    <name type="common">Thalassobius gelatinovorus</name>
    <dbReference type="NCBI Taxonomy" id="53501"/>
    <lineage>
        <taxon>Bacteria</taxon>
        <taxon>Pseudomonadati</taxon>
        <taxon>Pseudomonadota</taxon>
        <taxon>Alphaproteobacteria</taxon>
        <taxon>Rhodobacterales</taxon>
        <taxon>Roseobacteraceae</taxon>
        <taxon>Thalassovita</taxon>
    </lineage>
</organism>
<dbReference type="Pfam" id="PF07559">
    <property type="entry name" value="FlgE_D2"/>
    <property type="match status" value="1"/>
</dbReference>
<dbReference type="PANTHER" id="PTHR30435:SF1">
    <property type="entry name" value="FLAGELLAR HOOK PROTEIN FLGE"/>
    <property type="match status" value="1"/>
</dbReference>
<dbReference type="Gene3D" id="2.60.98.20">
    <property type="entry name" value="Flagellar hook protein FlgE"/>
    <property type="match status" value="1"/>
</dbReference>
<dbReference type="Pfam" id="PF22692">
    <property type="entry name" value="LlgE_F_G_D1"/>
    <property type="match status" value="1"/>
</dbReference>
<evidence type="ECO:0000259" key="7">
    <source>
        <dbReference type="Pfam" id="PF06429"/>
    </source>
</evidence>
<evidence type="ECO:0000256" key="2">
    <source>
        <dbReference type="ARBA" id="ARBA00009677"/>
    </source>
</evidence>
<dbReference type="InterPro" id="IPR020013">
    <property type="entry name" value="Flagellar_FlgE/F/G"/>
</dbReference>
<dbReference type="InterPro" id="IPR037058">
    <property type="entry name" value="Falgellar_hook_FlgE_sf"/>
</dbReference>
<proteinExistence type="inferred from homology"/>
<evidence type="ECO:0000256" key="3">
    <source>
        <dbReference type="ARBA" id="ARBA00019015"/>
    </source>
</evidence>
<evidence type="ECO:0000313" key="11">
    <source>
        <dbReference type="Proteomes" id="UP000051587"/>
    </source>
</evidence>
<dbReference type="InterPro" id="IPR019776">
    <property type="entry name" value="Flagellar_basal_body_rod_CS"/>
</dbReference>
<comment type="function">
    <text evidence="5">A flexible structure which links the flagellar filament to the drive apparatus in the basal body.</text>
</comment>
<dbReference type="GO" id="GO:0009425">
    <property type="term" value="C:bacterial-type flagellum basal body"/>
    <property type="evidence" value="ECO:0007669"/>
    <property type="project" value="UniProtKB-SubCell"/>
</dbReference>
<evidence type="ECO:0000259" key="9">
    <source>
        <dbReference type="Pfam" id="PF22692"/>
    </source>
</evidence>
<sequence>MTSSIALSGLNAAQADLSTTSNNIANTSTYGFHASRTEFSDLFTRSPYANSGTESGSGVRVNSVRQSFTQGAVNQTANTLDLALRGQGFFAVSEGAENGDLSYTRAGAFGVNADNYLVNAAGSFVQGYPSNADGSISNEIDMQSIQIPSEYGEPSATTAVDLAVNLPFGNAGFGNQDAVPPTNTFDPADDTTFAASAAVNVWNDEGEAVPAHVYFIQNQSPTATDPSTTYETRMVVGGEVLTTATTAESEINFDEYGTPSTPISSMAFSSTSWSFDLDMTDSGMSDESFEVMSSAHDGERPSGLSGLEIAEDGVVWASYSGQGSIPLGQLAVVNFSNVQGLRQLGDASYAETVESGDAISGRAATNGMGKIESGSLEMSNVDLTSELVNLITAQRNYQASAKALETSNSVTQTIMNIRS</sequence>
<dbReference type="Pfam" id="PF00460">
    <property type="entry name" value="Flg_bb_rod"/>
    <property type="match status" value="1"/>
</dbReference>
<dbReference type="AlphaFoldDB" id="A0A0P1FKG3"/>
<keyword evidence="4 5" id="KW-0975">Bacterial flagellum</keyword>
<dbReference type="InterPro" id="IPR001444">
    <property type="entry name" value="Flag_bb_rod_N"/>
</dbReference>
<dbReference type="RefSeq" id="WP_058264321.1">
    <property type="nucleotide sequence ID" value="NZ_CP051181.1"/>
</dbReference>
<evidence type="ECO:0000256" key="5">
    <source>
        <dbReference type="RuleBase" id="RU362116"/>
    </source>
</evidence>
<evidence type="ECO:0000259" key="8">
    <source>
        <dbReference type="Pfam" id="PF07559"/>
    </source>
</evidence>
<dbReference type="EMBL" id="CYSA01000028">
    <property type="protein sequence ID" value="CUH68533.1"/>
    <property type="molecule type" value="Genomic_DNA"/>
</dbReference>
<dbReference type="Pfam" id="PF06429">
    <property type="entry name" value="Flg_bbr_C"/>
    <property type="match status" value="1"/>
</dbReference>
<evidence type="ECO:0000256" key="4">
    <source>
        <dbReference type="ARBA" id="ARBA00023143"/>
    </source>
</evidence>
<keyword evidence="10" id="KW-0966">Cell projection</keyword>
<accession>A0A0P1FKG3</accession>
<dbReference type="PROSITE" id="PS00588">
    <property type="entry name" value="FLAGELLA_BB_ROD"/>
    <property type="match status" value="1"/>
</dbReference>
<dbReference type="GO" id="GO:0071978">
    <property type="term" value="P:bacterial-type flagellum-dependent swarming motility"/>
    <property type="evidence" value="ECO:0007669"/>
    <property type="project" value="TreeGrafter"/>
</dbReference>
<dbReference type="OrthoDB" id="8372879at2"/>
<evidence type="ECO:0000259" key="6">
    <source>
        <dbReference type="Pfam" id="PF00460"/>
    </source>
</evidence>
<dbReference type="InterPro" id="IPR011491">
    <property type="entry name" value="FlgE_D2"/>
</dbReference>
<dbReference type="GO" id="GO:0005829">
    <property type="term" value="C:cytosol"/>
    <property type="evidence" value="ECO:0007669"/>
    <property type="project" value="TreeGrafter"/>
</dbReference>
<comment type="similarity">
    <text evidence="2 5">Belongs to the flagella basal body rod proteins family.</text>
</comment>
<dbReference type="Proteomes" id="UP000051587">
    <property type="component" value="Unassembled WGS sequence"/>
</dbReference>
<feature type="domain" description="Flagellar hook protein FlgE D2" evidence="8">
    <location>
        <begin position="178"/>
        <end position="298"/>
    </location>
</feature>
<dbReference type="InterPro" id="IPR010930">
    <property type="entry name" value="Flg_bb/hook_C_dom"/>
</dbReference>
<feature type="domain" description="Flagellar basal body rod protein N-terminal" evidence="6">
    <location>
        <begin position="5"/>
        <end position="32"/>
    </location>
</feature>
<dbReference type="STRING" id="53501.SAMN04488043_106112"/>
<comment type="subcellular location">
    <subcellularLocation>
        <location evidence="1 5">Bacterial flagellum basal body</location>
    </subcellularLocation>
</comment>
<dbReference type="InterPro" id="IPR037925">
    <property type="entry name" value="FlgE/F/G-like"/>
</dbReference>
<protein>
    <recommendedName>
        <fullName evidence="3 5">Flagellar hook protein FlgE</fullName>
    </recommendedName>
</protein>
<dbReference type="PANTHER" id="PTHR30435">
    <property type="entry name" value="FLAGELLAR PROTEIN"/>
    <property type="match status" value="1"/>
</dbReference>
<evidence type="ECO:0000256" key="1">
    <source>
        <dbReference type="ARBA" id="ARBA00004117"/>
    </source>
</evidence>
<reference evidence="10 11" key="1">
    <citation type="submission" date="2015-09" db="EMBL/GenBank/DDBJ databases">
        <authorList>
            <consortium name="Swine Surveillance"/>
        </authorList>
    </citation>
    <scope>NUCLEOTIDE SEQUENCE [LARGE SCALE GENOMIC DNA]</scope>
    <source>
        <strain evidence="10 11">CECT 4357</strain>
    </source>
</reference>
<keyword evidence="10" id="KW-0282">Flagellum</keyword>
<feature type="domain" description="Flagellar basal-body/hook protein C-terminal" evidence="7">
    <location>
        <begin position="373"/>
        <end position="417"/>
    </location>
</feature>
<keyword evidence="10" id="KW-0969">Cilium</keyword>
<keyword evidence="11" id="KW-1185">Reference proteome</keyword>
<evidence type="ECO:0000313" key="10">
    <source>
        <dbReference type="EMBL" id="CUH68533.1"/>
    </source>
</evidence>
<dbReference type="GO" id="GO:0009424">
    <property type="term" value="C:bacterial-type flagellum hook"/>
    <property type="evidence" value="ECO:0007669"/>
    <property type="project" value="TreeGrafter"/>
</dbReference>
<dbReference type="InterPro" id="IPR053967">
    <property type="entry name" value="LlgE_F_G-like_D1"/>
</dbReference>
<dbReference type="NCBIfam" id="TIGR03506">
    <property type="entry name" value="FlgEFG_subfam"/>
    <property type="match status" value="1"/>
</dbReference>
<name>A0A0P1FKG3_THAGE</name>